<evidence type="ECO:0000256" key="1">
    <source>
        <dbReference type="SAM" id="SignalP"/>
    </source>
</evidence>
<dbReference type="Pfam" id="PF10976">
    <property type="entry name" value="DUF2790"/>
    <property type="match status" value="1"/>
</dbReference>
<sequence>MKALLLGLFGLLATGSALAAPDHPAPIHDKPGFFVPLDVDKVVSQTDLSAQCGIVPAHLDYLDHAGREHELDYLVSGNGCYNQN</sequence>
<proteinExistence type="predicted"/>
<dbReference type="AlphaFoldDB" id="A0A178L8Q6"/>
<feature type="signal peptide" evidence="1">
    <location>
        <begin position="1"/>
        <end position="19"/>
    </location>
</feature>
<feature type="chain" id="PRO_5008090853" description="DUF2790 domain-containing protein" evidence="1">
    <location>
        <begin position="20"/>
        <end position="84"/>
    </location>
</feature>
<protein>
    <recommendedName>
        <fullName evidence="4">DUF2790 domain-containing protein</fullName>
    </recommendedName>
</protein>
<dbReference type="InterPro" id="IPR021245">
    <property type="entry name" value="DUF2790"/>
</dbReference>
<keyword evidence="1" id="KW-0732">Signal</keyword>
<gene>
    <name evidence="2" type="ORF">A4V15_06955</name>
</gene>
<reference evidence="2 3" key="1">
    <citation type="submission" date="2016-04" db="EMBL/GenBank/DDBJ databases">
        <title>Draft Genome Sequences of Staphylococcus capitis Strain H36, S. capitis Strain H65, S. cohnii Strain H62, S. hominis Strain H69, Mycobacterium iranicum Strain H39, Plantibacter sp. Strain H53, Pseudomonas oryzihabitans Strain H72, and Microbacterium sp. Strain H83, isolated from residential settings.</title>
        <authorList>
            <person name="Lymperopoulou D."/>
            <person name="Adams R.I."/>
            <person name="Lindow S."/>
            <person name="Coil D.A."/>
            <person name="Jospin G."/>
            <person name="Eisen J.A."/>
        </authorList>
    </citation>
    <scope>NUCLEOTIDE SEQUENCE [LARGE SCALE GENOMIC DNA]</scope>
    <source>
        <strain evidence="2 3">H72</strain>
    </source>
</reference>
<dbReference type="Gene3D" id="2.30.140.50">
    <property type="entry name" value="Protein of unknown function DUF2790"/>
    <property type="match status" value="1"/>
</dbReference>
<organism evidence="2 3">
    <name type="scientific">Pseudomonas oryzihabitans</name>
    <dbReference type="NCBI Taxonomy" id="47885"/>
    <lineage>
        <taxon>Bacteria</taxon>
        <taxon>Pseudomonadati</taxon>
        <taxon>Pseudomonadota</taxon>
        <taxon>Gammaproteobacteria</taxon>
        <taxon>Pseudomonadales</taxon>
        <taxon>Pseudomonadaceae</taxon>
        <taxon>Pseudomonas</taxon>
    </lineage>
</organism>
<evidence type="ECO:0000313" key="3">
    <source>
        <dbReference type="Proteomes" id="UP000078356"/>
    </source>
</evidence>
<dbReference type="EMBL" id="LWCR01000045">
    <property type="protein sequence ID" value="OAN26128.1"/>
    <property type="molecule type" value="Genomic_DNA"/>
</dbReference>
<evidence type="ECO:0000313" key="2">
    <source>
        <dbReference type="EMBL" id="OAN26128.1"/>
    </source>
</evidence>
<name>A0A178L8Q6_9PSED</name>
<accession>A0A178L8Q6</accession>
<dbReference type="OrthoDB" id="7008877at2"/>
<dbReference type="RefSeq" id="WP_064309029.1">
    <property type="nucleotide sequence ID" value="NZ_LWCR01000045.1"/>
</dbReference>
<evidence type="ECO:0008006" key="4">
    <source>
        <dbReference type="Google" id="ProtNLM"/>
    </source>
</evidence>
<comment type="caution">
    <text evidence="2">The sequence shown here is derived from an EMBL/GenBank/DDBJ whole genome shotgun (WGS) entry which is preliminary data.</text>
</comment>
<dbReference type="Proteomes" id="UP000078356">
    <property type="component" value="Unassembled WGS sequence"/>
</dbReference>